<feature type="region of interest" description="Disordered" evidence="5">
    <location>
        <begin position="279"/>
        <end position="300"/>
    </location>
</feature>
<dbReference type="Pfam" id="PF14346">
    <property type="entry name" value="DUF4398"/>
    <property type="match status" value="1"/>
</dbReference>
<dbReference type="AlphaFoldDB" id="E1YBF4"/>
<comment type="subcellular location">
    <subcellularLocation>
        <location evidence="1">Cell outer membrane</location>
    </subcellularLocation>
</comment>
<dbReference type="Pfam" id="PF00691">
    <property type="entry name" value="OmpA"/>
    <property type="match status" value="1"/>
</dbReference>
<dbReference type="SUPFAM" id="SSF103088">
    <property type="entry name" value="OmpA-like"/>
    <property type="match status" value="1"/>
</dbReference>
<dbReference type="InterPro" id="IPR036737">
    <property type="entry name" value="OmpA-like_sf"/>
</dbReference>
<dbReference type="InterPro" id="IPR006665">
    <property type="entry name" value="OmpA-like"/>
</dbReference>
<gene>
    <name evidence="8" type="ORF">N47_G32220</name>
</gene>
<evidence type="ECO:0000256" key="5">
    <source>
        <dbReference type="SAM" id="MobiDB-lite"/>
    </source>
</evidence>
<dbReference type="PRINTS" id="PR01021">
    <property type="entry name" value="OMPADOMAIN"/>
</dbReference>
<dbReference type="CDD" id="cd07185">
    <property type="entry name" value="OmpA_C-like"/>
    <property type="match status" value="1"/>
</dbReference>
<dbReference type="PANTHER" id="PTHR30329:SF21">
    <property type="entry name" value="LIPOPROTEIN YIAD-RELATED"/>
    <property type="match status" value="1"/>
</dbReference>
<dbReference type="PROSITE" id="PS51123">
    <property type="entry name" value="OMPA_2"/>
    <property type="match status" value="1"/>
</dbReference>
<name>E1YBF4_9BACT</name>
<dbReference type="PANTHER" id="PTHR30329">
    <property type="entry name" value="STATOR ELEMENT OF FLAGELLAR MOTOR COMPLEX"/>
    <property type="match status" value="1"/>
</dbReference>
<dbReference type="Gene3D" id="3.30.1330.60">
    <property type="entry name" value="OmpA-like domain"/>
    <property type="match status" value="1"/>
</dbReference>
<proteinExistence type="predicted"/>
<dbReference type="PROSITE" id="PS51257">
    <property type="entry name" value="PROKAR_LIPOPROTEIN"/>
    <property type="match status" value="1"/>
</dbReference>
<accession>E1YBF4</accession>
<evidence type="ECO:0000259" key="7">
    <source>
        <dbReference type="PROSITE" id="PS51123"/>
    </source>
</evidence>
<dbReference type="InterPro" id="IPR025511">
    <property type="entry name" value="DUF4398"/>
</dbReference>
<dbReference type="InterPro" id="IPR006664">
    <property type="entry name" value="OMP_bac"/>
</dbReference>
<evidence type="ECO:0000256" key="2">
    <source>
        <dbReference type="ARBA" id="ARBA00023136"/>
    </source>
</evidence>
<dbReference type="GO" id="GO:0009279">
    <property type="term" value="C:cell outer membrane"/>
    <property type="evidence" value="ECO:0007669"/>
    <property type="project" value="UniProtKB-SubCell"/>
</dbReference>
<organism evidence="8">
    <name type="scientific">uncultured Desulfobacterium sp</name>
    <dbReference type="NCBI Taxonomy" id="201089"/>
    <lineage>
        <taxon>Bacteria</taxon>
        <taxon>Pseudomonadati</taxon>
        <taxon>Thermodesulfobacteriota</taxon>
        <taxon>Desulfobacteria</taxon>
        <taxon>Desulfobacterales</taxon>
        <taxon>Desulfobacteriaceae</taxon>
        <taxon>Desulfobacterium</taxon>
        <taxon>environmental samples</taxon>
    </lineage>
</organism>
<evidence type="ECO:0000256" key="1">
    <source>
        <dbReference type="ARBA" id="ARBA00004442"/>
    </source>
</evidence>
<evidence type="ECO:0000256" key="4">
    <source>
        <dbReference type="PROSITE-ProRule" id="PRU00473"/>
    </source>
</evidence>
<feature type="chain" id="PRO_5003155005" description="OmpA-like domain-containing protein" evidence="6">
    <location>
        <begin position="26"/>
        <end position="310"/>
    </location>
</feature>
<evidence type="ECO:0000313" key="8">
    <source>
        <dbReference type="EMBL" id="CBX27898.1"/>
    </source>
</evidence>
<dbReference type="PRINTS" id="PR01023">
    <property type="entry name" value="NAFLGMOTY"/>
</dbReference>
<evidence type="ECO:0000256" key="6">
    <source>
        <dbReference type="SAM" id="SignalP"/>
    </source>
</evidence>
<dbReference type="InterPro" id="IPR050330">
    <property type="entry name" value="Bact_OuterMem_StrucFunc"/>
</dbReference>
<reference evidence="8" key="1">
    <citation type="journal article" date="2011" name="Environ. Microbiol.">
        <title>Genomic insights into the metabolic potential of the polycyclic aromatic hydrocarbon degrading sulfate-reducing Deltaproteobacterium N47.</title>
        <authorList>
            <person name="Bergmann F."/>
            <person name="Selesi D."/>
            <person name="Weinmaier T."/>
            <person name="Tischler P."/>
            <person name="Rattei T."/>
            <person name="Meckenstock R.U."/>
        </authorList>
    </citation>
    <scope>NUCLEOTIDE SEQUENCE</scope>
</reference>
<dbReference type="EMBL" id="FR695868">
    <property type="protein sequence ID" value="CBX27898.1"/>
    <property type="molecule type" value="Genomic_DNA"/>
</dbReference>
<feature type="domain" description="OmpA-like" evidence="7">
    <location>
        <begin position="195"/>
        <end position="310"/>
    </location>
</feature>
<protein>
    <recommendedName>
        <fullName evidence="7">OmpA-like domain-containing protein</fullName>
    </recommendedName>
</protein>
<keyword evidence="6" id="KW-0732">Signal</keyword>
<evidence type="ECO:0000256" key="3">
    <source>
        <dbReference type="ARBA" id="ARBA00023237"/>
    </source>
</evidence>
<sequence length="310" mass="33639">MKTLQIFTIVTFVASIALFTGCASVAPNELVNARSAYRQASEGPAEQFAPAELHKAHEALAVAEQSFIDEPDSHTTKDLAYVAQRKSEQAGVLGAMAANKEVKNKSNAEFRDQQTEIVKQGKQNLSDSEMKTTAARAELDKLATVKEVKDKSDAEFRNQQAEIVEQGKQNLFDSEMRTAAAQAELAKLAAVKEEERGLVVTLSGGVLFQSAKSTLLPSAQVKLDQVAKALLSIPARNLIVEGHTDSIGSESYNQGLSQRRADAVRDYLVQKGYPADRIQARGKGEGSPIADNTSPEGRANNRRVEIVIER</sequence>
<feature type="signal peptide" evidence="6">
    <location>
        <begin position="1"/>
        <end position="25"/>
    </location>
</feature>
<keyword evidence="3" id="KW-0998">Cell outer membrane</keyword>
<keyword evidence="2 4" id="KW-0472">Membrane</keyword>